<evidence type="ECO:0000313" key="3">
    <source>
        <dbReference type="Proteomes" id="UP000253918"/>
    </source>
</evidence>
<dbReference type="PROSITE" id="PS51257">
    <property type="entry name" value="PROKAR_LIPOPROTEIN"/>
    <property type="match status" value="1"/>
</dbReference>
<sequence length="173" mass="17372">MSTRLLSASPALLGALGLLLGGCAAGAGGGDAPSLLPRAIESRGDALPAYTPPPLVADPELDAAIARNADARAAAARRLEPIAQRAQAAAAAARGAAVGSERWIAAQSALAELDDLRASASAAVTDLEQLAIARAAQGLPDYPALEQARQAAAAELAAQTQRIERLEATVPRA</sequence>
<keyword evidence="1" id="KW-0732">Signal</keyword>
<comment type="caution">
    <text evidence="2">The sequence shown here is derived from an EMBL/GenBank/DDBJ whole genome shotgun (WGS) entry which is preliminary data.</text>
</comment>
<organism evidence="2 3">
    <name type="scientific">Sphingomonas aracearum</name>
    <dbReference type="NCBI Taxonomy" id="2283317"/>
    <lineage>
        <taxon>Bacteria</taxon>
        <taxon>Pseudomonadati</taxon>
        <taxon>Pseudomonadota</taxon>
        <taxon>Alphaproteobacteria</taxon>
        <taxon>Sphingomonadales</taxon>
        <taxon>Sphingomonadaceae</taxon>
        <taxon>Sphingomonas</taxon>
    </lineage>
</organism>
<feature type="chain" id="PRO_5016779079" description="DUF4398 domain-containing protein" evidence="1">
    <location>
        <begin position="28"/>
        <end position="173"/>
    </location>
</feature>
<evidence type="ECO:0000313" key="2">
    <source>
        <dbReference type="EMBL" id="RDE05204.1"/>
    </source>
</evidence>
<gene>
    <name evidence="2" type="ORF">DVW87_07990</name>
</gene>
<protein>
    <recommendedName>
        <fullName evidence="4">DUF4398 domain-containing protein</fullName>
    </recommendedName>
</protein>
<accession>A0A369VS42</accession>
<reference evidence="2 3" key="1">
    <citation type="submission" date="2018-07" db="EMBL/GenBank/DDBJ databases">
        <title>a novel species of Sphingomonas isolated from the rhizosphere soil of Araceae plant.</title>
        <authorList>
            <person name="Zhiyong W."/>
            <person name="Qinglan Z."/>
            <person name="Zhiwei F."/>
            <person name="Ding X."/>
            <person name="Gejiao W."/>
            <person name="Shixue Z."/>
        </authorList>
    </citation>
    <scope>NUCLEOTIDE SEQUENCE [LARGE SCALE GENOMIC DNA]</scope>
    <source>
        <strain evidence="2 3">WZY 27</strain>
    </source>
</reference>
<feature type="signal peptide" evidence="1">
    <location>
        <begin position="1"/>
        <end position="27"/>
    </location>
</feature>
<name>A0A369VS42_9SPHN</name>
<evidence type="ECO:0008006" key="4">
    <source>
        <dbReference type="Google" id="ProtNLM"/>
    </source>
</evidence>
<dbReference type="EMBL" id="QQNB01000002">
    <property type="protein sequence ID" value="RDE05204.1"/>
    <property type="molecule type" value="Genomic_DNA"/>
</dbReference>
<proteinExistence type="predicted"/>
<dbReference type="OrthoDB" id="7583152at2"/>
<keyword evidence="3" id="KW-1185">Reference proteome</keyword>
<dbReference type="RefSeq" id="WP_114687275.1">
    <property type="nucleotide sequence ID" value="NZ_QQNB01000002.1"/>
</dbReference>
<dbReference type="AlphaFoldDB" id="A0A369VS42"/>
<evidence type="ECO:0000256" key="1">
    <source>
        <dbReference type="SAM" id="SignalP"/>
    </source>
</evidence>
<dbReference type="Proteomes" id="UP000253918">
    <property type="component" value="Unassembled WGS sequence"/>
</dbReference>